<dbReference type="AlphaFoldDB" id="A0A1H7UY31"/>
<feature type="transmembrane region" description="Helical" evidence="1">
    <location>
        <begin position="239"/>
        <end position="256"/>
    </location>
</feature>
<proteinExistence type="predicted"/>
<accession>A0A1H7UY31</accession>
<evidence type="ECO:0000313" key="3">
    <source>
        <dbReference type="EMBL" id="SEM01689.1"/>
    </source>
</evidence>
<evidence type="ECO:0008006" key="5">
    <source>
        <dbReference type="Google" id="ProtNLM"/>
    </source>
</evidence>
<dbReference type="Proteomes" id="UP000198744">
    <property type="component" value="Unassembled WGS sequence"/>
</dbReference>
<organism evidence="3 4">
    <name type="scientific">Syntrophus gentianae</name>
    <dbReference type="NCBI Taxonomy" id="43775"/>
    <lineage>
        <taxon>Bacteria</taxon>
        <taxon>Pseudomonadati</taxon>
        <taxon>Thermodesulfobacteriota</taxon>
        <taxon>Syntrophia</taxon>
        <taxon>Syntrophales</taxon>
        <taxon>Syntrophaceae</taxon>
        <taxon>Syntrophus</taxon>
    </lineage>
</organism>
<feature type="signal peptide" evidence="2">
    <location>
        <begin position="1"/>
        <end position="29"/>
    </location>
</feature>
<gene>
    <name evidence="3" type="ORF">SAMN04489760_102176</name>
</gene>
<feature type="chain" id="PRO_5011605226" description="VPLPA-CTERM protein sorting domain-containing protein" evidence="2">
    <location>
        <begin position="30"/>
        <end position="262"/>
    </location>
</feature>
<sequence length="262" mass="27725">MKTPKMSVRCIMAAIVLTFLMAFPGGVMASPQFSLQTKSDWKTALDEGKITPVTSYYDALGAHYGTLDVDFIQVTPRLYALDDAESGGLGDGLLMTWGNGASNLPQVASWQYNYPVDPNLAGTKLNFTIMPPPGILSVSLTINDAAGGWISWDWNVTPPGGQGPLFTGVKTALTIDPNIFAPQGASSFAVAGFNPAIATTIQADELAFGANQWTLFPPVPVVGGAQPWNYWSQVSVVPIPPSVLLLGAGLLGVAGLRRKLNK</sequence>
<keyword evidence="4" id="KW-1185">Reference proteome</keyword>
<evidence type="ECO:0000256" key="1">
    <source>
        <dbReference type="SAM" id="Phobius"/>
    </source>
</evidence>
<keyword evidence="1" id="KW-0472">Membrane</keyword>
<reference evidence="3 4" key="1">
    <citation type="submission" date="2016-10" db="EMBL/GenBank/DDBJ databases">
        <authorList>
            <person name="de Groot N.N."/>
        </authorList>
    </citation>
    <scope>NUCLEOTIDE SEQUENCE [LARGE SCALE GENOMIC DNA]</scope>
    <source>
        <strain evidence="3 4">DSM 8423</strain>
    </source>
</reference>
<evidence type="ECO:0000313" key="4">
    <source>
        <dbReference type="Proteomes" id="UP000198744"/>
    </source>
</evidence>
<evidence type="ECO:0000256" key="2">
    <source>
        <dbReference type="SAM" id="SignalP"/>
    </source>
</evidence>
<keyword evidence="2" id="KW-0732">Signal</keyword>
<name>A0A1H7UY31_9BACT</name>
<keyword evidence="1" id="KW-1133">Transmembrane helix</keyword>
<keyword evidence="1" id="KW-0812">Transmembrane</keyword>
<dbReference type="EMBL" id="FOBS01000002">
    <property type="protein sequence ID" value="SEM01689.1"/>
    <property type="molecule type" value="Genomic_DNA"/>
</dbReference>
<protein>
    <recommendedName>
        <fullName evidence="5">VPLPA-CTERM protein sorting domain-containing protein</fullName>
    </recommendedName>
</protein>